<dbReference type="GO" id="GO:0008658">
    <property type="term" value="F:penicillin binding"/>
    <property type="evidence" value="ECO:0007669"/>
    <property type="project" value="InterPro"/>
</dbReference>
<dbReference type="Gene3D" id="3.40.710.10">
    <property type="entry name" value="DD-peptidase/beta-lactamase superfamily"/>
    <property type="match status" value="1"/>
</dbReference>
<dbReference type="AlphaFoldDB" id="W4S8I5"/>
<comment type="caution">
    <text evidence="2">The sequence shown here is derived from an EMBL/GenBank/DDBJ whole genome shotgun (WGS) entry which is preliminary data.</text>
</comment>
<proteinExistence type="predicted"/>
<dbReference type="PANTHER" id="PTHR30627">
    <property type="entry name" value="PEPTIDOGLYCAN D,D-TRANSPEPTIDASE"/>
    <property type="match status" value="1"/>
</dbReference>
<dbReference type="EMBL" id="BAVB01000347">
    <property type="protein sequence ID" value="GAE52279.1"/>
    <property type="molecule type" value="Genomic_DNA"/>
</dbReference>
<dbReference type="PANTHER" id="PTHR30627:SF2">
    <property type="entry name" value="PEPTIDOGLYCAN D,D-TRANSPEPTIDASE MRDA"/>
    <property type="match status" value="1"/>
</dbReference>
<dbReference type="Proteomes" id="UP000019143">
    <property type="component" value="Unassembled WGS sequence"/>
</dbReference>
<dbReference type="Pfam" id="PF00905">
    <property type="entry name" value="Transpeptidase"/>
    <property type="match status" value="1"/>
</dbReference>
<dbReference type="SUPFAM" id="SSF56601">
    <property type="entry name" value="beta-lactamase/transpeptidase-like"/>
    <property type="match status" value="1"/>
</dbReference>
<dbReference type="GO" id="GO:0005886">
    <property type="term" value="C:plasma membrane"/>
    <property type="evidence" value="ECO:0007669"/>
    <property type="project" value="TreeGrafter"/>
</dbReference>
<dbReference type="GO" id="GO:0071555">
    <property type="term" value="P:cell wall organization"/>
    <property type="evidence" value="ECO:0007669"/>
    <property type="project" value="TreeGrafter"/>
</dbReference>
<accession>W4S8I5</accession>
<dbReference type="GO" id="GO:0071972">
    <property type="term" value="F:peptidoglycan L,D-transpeptidase activity"/>
    <property type="evidence" value="ECO:0007669"/>
    <property type="project" value="TreeGrafter"/>
</dbReference>
<dbReference type="InterPro" id="IPR050515">
    <property type="entry name" value="Beta-lactam/transpept"/>
</dbReference>
<sequence>MTPLQLVRGVSAIASGLLLRPHLVLEQRTGFDHPWQPMIQPPGKPISPSAAHLQVVREGMMDTMRPGGTGYAITPGAPYQMAGKTGTAQVVSRKGVAAVDPRSLPLHLRHRGLFVGFAPADNPVIAVAVAVEGGGFGTSSAAPIARKIFDAWLLGKLPAGLEPLDSELGMTAVGVNQFEAGATDARQAGDAAAATLDELPVVPDVPDAVQETDH</sequence>
<gene>
    <name evidence="2" type="primary">mrdA_2</name>
    <name evidence="2" type="ORF">XPU_3811</name>
</gene>
<evidence type="ECO:0000313" key="2">
    <source>
        <dbReference type="EMBL" id="GAE52279.1"/>
    </source>
</evidence>
<evidence type="ECO:0000259" key="1">
    <source>
        <dbReference type="Pfam" id="PF00905"/>
    </source>
</evidence>
<dbReference type="InterPro" id="IPR012338">
    <property type="entry name" value="Beta-lactam/transpept-like"/>
</dbReference>
<evidence type="ECO:0000313" key="3">
    <source>
        <dbReference type="Proteomes" id="UP000019143"/>
    </source>
</evidence>
<dbReference type="InterPro" id="IPR001460">
    <property type="entry name" value="PCN-bd_Tpept"/>
</dbReference>
<feature type="domain" description="Penicillin-binding protein transpeptidase" evidence="1">
    <location>
        <begin position="1"/>
        <end position="149"/>
    </location>
</feature>
<organism evidence="2 3">
    <name type="scientific">Xanthomonas arboricola pv. pruni str. MAFF 311562</name>
    <dbReference type="NCBI Taxonomy" id="1414836"/>
    <lineage>
        <taxon>Bacteria</taxon>
        <taxon>Pseudomonadati</taxon>
        <taxon>Pseudomonadota</taxon>
        <taxon>Gammaproteobacteria</taxon>
        <taxon>Lysobacterales</taxon>
        <taxon>Lysobacteraceae</taxon>
        <taxon>Xanthomonas</taxon>
    </lineage>
</organism>
<name>W4S8I5_9XANT</name>
<protein>
    <submittedName>
        <fullName evidence="2">Penicillin-binding protein 2</fullName>
    </submittedName>
</protein>
<reference evidence="2 3" key="1">
    <citation type="submission" date="2014-01" db="EMBL/GenBank/DDBJ databases">
        <title>Genome sequence and analysis of Xanthomonas arboricola pv. pruni.</title>
        <authorList>
            <person name="Fujikawa T."/>
            <person name="Nakazono-Nagaoka E."/>
        </authorList>
    </citation>
    <scope>NUCLEOTIDE SEQUENCE [LARGE SCALE GENOMIC DNA]</scope>
    <source>
        <strain evidence="3">MAFF 311562</strain>
    </source>
</reference>